<dbReference type="OrthoDB" id="6881322at2"/>
<dbReference type="RefSeq" id="WP_045098819.1">
    <property type="nucleotide sequence ID" value="NZ_CP020614.1"/>
</dbReference>
<keyword evidence="5" id="KW-1185">Reference proteome</keyword>
<dbReference type="PATRIC" id="fig|451.8.peg.188"/>
<dbReference type="SUPFAM" id="SSF51206">
    <property type="entry name" value="cAMP-binding domain-like"/>
    <property type="match status" value="1"/>
</dbReference>
<dbReference type="KEGG" id="tmc:LMI_1086"/>
<dbReference type="InterPro" id="IPR014710">
    <property type="entry name" value="RmlC-like_jellyroll"/>
</dbReference>
<accession>A0A098GFY7</accession>
<reference evidence="3 5" key="3">
    <citation type="submission" date="2016-10" db="EMBL/GenBank/DDBJ databases">
        <authorList>
            <person name="Varghese N."/>
            <person name="Submissions S."/>
        </authorList>
    </citation>
    <scope>NUCLEOTIDE SEQUENCE [LARGE SCALE GENOMIC DNA]</scope>
    <source>
        <strain evidence="3 5">ATCC 33218</strain>
    </source>
</reference>
<dbReference type="STRING" id="451.B6N58_10075"/>
<dbReference type="PROSITE" id="PS50042">
    <property type="entry name" value="CNMP_BINDING_3"/>
    <property type="match status" value="1"/>
</dbReference>
<feature type="domain" description="Cyclic nucleotide-binding" evidence="1">
    <location>
        <begin position="20"/>
        <end position="140"/>
    </location>
</feature>
<name>A0A098GFY7_LEGMI</name>
<dbReference type="InterPro" id="IPR000595">
    <property type="entry name" value="cNMP-bd_dom"/>
</dbReference>
<sequence>MEKDIAENLELFNFLKKLEFFSKLSKNALWPLVDLATIRNYSPNEIIINEGDNPVGIFILRKGTVQVFKTLDDGKELIITTLSPGQIIGEISVIDKLKTTASVRALDSVECVFISEWDFTTQIHAYPEIALELLPILAARIRIMHEKMI</sequence>
<dbReference type="InterPro" id="IPR018490">
    <property type="entry name" value="cNMP-bd_dom_sf"/>
</dbReference>
<reference evidence="4" key="2">
    <citation type="submission" date="2014-09" db="EMBL/GenBank/DDBJ databases">
        <authorList>
            <person name="Gomez-Valero L."/>
        </authorList>
    </citation>
    <scope>NUCLEOTIDE SEQUENCE [LARGE SCALE GENOMIC DNA]</scope>
    <source>
        <strain evidence="4">ATCC33218</strain>
    </source>
</reference>
<evidence type="ECO:0000313" key="2">
    <source>
        <dbReference type="EMBL" id="CEG60401.1"/>
    </source>
</evidence>
<dbReference type="PANTHER" id="PTHR24567">
    <property type="entry name" value="CRP FAMILY TRANSCRIPTIONAL REGULATORY PROTEIN"/>
    <property type="match status" value="1"/>
</dbReference>
<reference evidence="2" key="1">
    <citation type="submission" date="2014-09" db="EMBL/GenBank/DDBJ databases">
        <authorList>
            <person name="GOMEZ-VALERO Laura"/>
        </authorList>
    </citation>
    <scope>NUCLEOTIDE SEQUENCE</scope>
    <source>
        <strain evidence="2">ATCC33218</strain>
    </source>
</reference>
<protein>
    <submittedName>
        <fullName evidence="2">Cyclic nucleotide-binding domain protein</fullName>
    </submittedName>
    <submittedName>
        <fullName evidence="3">Cyclic nucleotide-binding domain-containing protein</fullName>
    </submittedName>
</protein>
<dbReference type="Proteomes" id="UP000032414">
    <property type="component" value="Chromosome I"/>
</dbReference>
<dbReference type="Pfam" id="PF00027">
    <property type="entry name" value="cNMP_binding"/>
    <property type="match status" value="1"/>
</dbReference>
<dbReference type="EMBL" id="LN614830">
    <property type="protein sequence ID" value="CEG60401.1"/>
    <property type="molecule type" value="Genomic_DNA"/>
</dbReference>
<gene>
    <name evidence="2" type="ORF">LMI_1086</name>
    <name evidence="3" type="ORF">SAMN02982997_02646</name>
</gene>
<organism evidence="2 4">
    <name type="scientific">Legionella micdadei</name>
    <name type="common">Tatlockia micdadei</name>
    <dbReference type="NCBI Taxonomy" id="451"/>
    <lineage>
        <taxon>Bacteria</taxon>
        <taxon>Pseudomonadati</taxon>
        <taxon>Pseudomonadota</taxon>
        <taxon>Gammaproteobacteria</taxon>
        <taxon>Legionellales</taxon>
        <taxon>Legionellaceae</taxon>
        <taxon>Legionella</taxon>
    </lineage>
</organism>
<proteinExistence type="predicted"/>
<evidence type="ECO:0000313" key="3">
    <source>
        <dbReference type="EMBL" id="SCY72174.1"/>
    </source>
</evidence>
<dbReference type="GO" id="GO:0005829">
    <property type="term" value="C:cytosol"/>
    <property type="evidence" value="ECO:0007669"/>
    <property type="project" value="TreeGrafter"/>
</dbReference>
<dbReference type="Gene3D" id="2.60.120.10">
    <property type="entry name" value="Jelly Rolls"/>
    <property type="match status" value="1"/>
</dbReference>
<dbReference type="EMBL" id="FMVN01000015">
    <property type="protein sequence ID" value="SCY72174.1"/>
    <property type="molecule type" value="Genomic_DNA"/>
</dbReference>
<dbReference type="CDD" id="cd00038">
    <property type="entry name" value="CAP_ED"/>
    <property type="match status" value="1"/>
</dbReference>
<evidence type="ECO:0000313" key="4">
    <source>
        <dbReference type="Proteomes" id="UP000032414"/>
    </source>
</evidence>
<evidence type="ECO:0000313" key="5">
    <source>
        <dbReference type="Proteomes" id="UP000182998"/>
    </source>
</evidence>
<evidence type="ECO:0000259" key="1">
    <source>
        <dbReference type="PROSITE" id="PS50042"/>
    </source>
</evidence>
<dbReference type="InterPro" id="IPR050397">
    <property type="entry name" value="Env_Response_Regulators"/>
</dbReference>
<dbReference type="PANTHER" id="PTHR24567:SF74">
    <property type="entry name" value="HTH-TYPE TRANSCRIPTIONAL REGULATOR ARCR"/>
    <property type="match status" value="1"/>
</dbReference>
<dbReference type="HOGENOM" id="CLU_075053_16_0_6"/>
<dbReference type="GO" id="GO:0003700">
    <property type="term" value="F:DNA-binding transcription factor activity"/>
    <property type="evidence" value="ECO:0007669"/>
    <property type="project" value="TreeGrafter"/>
</dbReference>
<dbReference type="AlphaFoldDB" id="A0A098GFY7"/>
<dbReference type="Proteomes" id="UP000182998">
    <property type="component" value="Unassembled WGS sequence"/>
</dbReference>
<dbReference type="SMART" id="SM00100">
    <property type="entry name" value="cNMP"/>
    <property type="match status" value="1"/>
</dbReference>